<dbReference type="Pfam" id="PF00441">
    <property type="entry name" value="Acyl-CoA_dh_1"/>
    <property type="match status" value="1"/>
</dbReference>
<feature type="domain" description="Acyl-CoA oxidase/dehydrogenase middle" evidence="6">
    <location>
        <begin position="186"/>
        <end position="288"/>
    </location>
</feature>
<dbReference type="InterPro" id="IPR006091">
    <property type="entry name" value="Acyl-CoA_Oxase/DH_mid-dom"/>
</dbReference>
<keyword evidence="3 4" id="KW-0274">FAD</keyword>
<evidence type="ECO:0000259" key="6">
    <source>
        <dbReference type="Pfam" id="PF02770"/>
    </source>
</evidence>
<feature type="domain" description="Acyl-CoA dehydrogenase/oxidase C-terminal" evidence="5">
    <location>
        <begin position="299"/>
        <end position="457"/>
    </location>
</feature>
<dbReference type="Gene3D" id="1.20.140.10">
    <property type="entry name" value="Butyryl-CoA Dehydrogenase, subunit A, domain 3"/>
    <property type="match status" value="1"/>
</dbReference>
<keyword evidence="9" id="KW-1185">Reference proteome</keyword>
<sequence length="599" mass="68688">MDMDKHLKEIQEYSQAAPKLGNQYTSDTALKTYLSAYMPESVLQYIKPDLIQFGEKVAGEYLEMAHLAEDEKPYLVKHDAYGRRIDEVRTCEGWKFFKPEAAKEGLISIPYESELKQYSRLYQMVKLYLFAPSSGLFSCPLAMTDGAAFTIRELQKITDIKDYSHLGEAYKHLTSRDPSEFWTSGQWMTEKKGGSDVSNGTTTLAEKNPSGDYSLYGYKWFTSATDADMTLTLARGIKDGNPIPGKKGLSLYFSKIRDDQGHLNNLEVIRLKDKLGTRQLPTGEILLKGTIAEKIGKEGEGVRFISNMLNITRMHNSISAVSNMRRIIALARDYSHKRETFGKKIEDHDLHYRTLAWMEMTFRGNLIFLIDMASMLGRIDVGKESTNDKVLFRLLTPVIKLFTAKDAMKLTSEGLECFGGLGYMENSHLPSIFRDSQVLPIWEGTTNILSLDLLRAIIKWPKSLDVLYDHLSSLLSLFDIKNIDQPSLKEAVEKLSARLDSWYKSTINIVRNKQYMEFFARTLAFNISLLYICHKLLMMYHITKGDKEFETLLFWVNRLEKEYEAPKEPRMYECYSAREKMMGLDKPTSDNKEDLTAKI</sequence>
<dbReference type="Pfam" id="PF18158">
    <property type="entry name" value="AidB_N"/>
    <property type="match status" value="1"/>
</dbReference>
<dbReference type="InterPro" id="IPR009100">
    <property type="entry name" value="AcylCoA_DH/oxidase_NM_dom_sf"/>
</dbReference>
<evidence type="ECO:0008006" key="10">
    <source>
        <dbReference type="Google" id="ProtNLM"/>
    </source>
</evidence>
<dbReference type="EMBL" id="CAMPGE010004383">
    <property type="protein sequence ID" value="CAI2363229.1"/>
    <property type="molecule type" value="Genomic_DNA"/>
</dbReference>
<dbReference type="PANTHER" id="PTHR42707">
    <property type="entry name" value="ACYL-COA DEHYDROGENASE"/>
    <property type="match status" value="1"/>
</dbReference>
<organism evidence="8 9">
    <name type="scientific">Euplotes crassus</name>
    <dbReference type="NCBI Taxonomy" id="5936"/>
    <lineage>
        <taxon>Eukaryota</taxon>
        <taxon>Sar</taxon>
        <taxon>Alveolata</taxon>
        <taxon>Ciliophora</taxon>
        <taxon>Intramacronucleata</taxon>
        <taxon>Spirotrichea</taxon>
        <taxon>Hypotrichia</taxon>
        <taxon>Euplotida</taxon>
        <taxon>Euplotidae</taxon>
        <taxon>Moneuplotes</taxon>
    </lineage>
</organism>
<reference evidence="8" key="1">
    <citation type="submission" date="2023-07" db="EMBL/GenBank/DDBJ databases">
        <authorList>
            <consortium name="AG Swart"/>
            <person name="Singh M."/>
            <person name="Singh A."/>
            <person name="Seah K."/>
            <person name="Emmerich C."/>
        </authorList>
    </citation>
    <scope>NUCLEOTIDE SEQUENCE</scope>
    <source>
        <strain evidence="8">DP1</strain>
    </source>
</reference>
<dbReference type="Gene3D" id="2.40.110.20">
    <property type="match status" value="1"/>
</dbReference>
<gene>
    <name evidence="8" type="ORF">ECRASSUSDP1_LOCUS4559</name>
</gene>
<name>A0AAD1UD47_EUPCR</name>
<evidence type="ECO:0000259" key="7">
    <source>
        <dbReference type="Pfam" id="PF18158"/>
    </source>
</evidence>
<dbReference type="SUPFAM" id="SSF47203">
    <property type="entry name" value="Acyl-CoA dehydrogenase C-terminal domain-like"/>
    <property type="match status" value="1"/>
</dbReference>
<keyword evidence="2 4" id="KW-0285">Flavoprotein</keyword>
<dbReference type="Proteomes" id="UP001295684">
    <property type="component" value="Unassembled WGS sequence"/>
</dbReference>
<dbReference type="InterPro" id="IPR041504">
    <property type="entry name" value="AidB_N"/>
</dbReference>
<dbReference type="Gene3D" id="6.10.250.600">
    <property type="match status" value="1"/>
</dbReference>
<proteinExistence type="inferred from homology"/>
<evidence type="ECO:0000313" key="9">
    <source>
        <dbReference type="Proteomes" id="UP001295684"/>
    </source>
</evidence>
<dbReference type="SUPFAM" id="SSF56645">
    <property type="entry name" value="Acyl-CoA dehydrogenase NM domain-like"/>
    <property type="match status" value="1"/>
</dbReference>
<evidence type="ECO:0000256" key="1">
    <source>
        <dbReference type="ARBA" id="ARBA00009347"/>
    </source>
</evidence>
<comment type="similarity">
    <text evidence="1 4">Belongs to the acyl-CoA dehydrogenase family.</text>
</comment>
<dbReference type="PANTHER" id="PTHR42707:SF2">
    <property type="entry name" value="ACD11 DEHYDROGENASE"/>
    <property type="match status" value="1"/>
</dbReference>
<keyword evidence="4" id="KW-0560">Oxidoreductase</keyword>
<evidence type="ECO:0000259" key="5">
    <source>
        <dbReference type="Pfam" id="PF00441"/>
    </source>
</evidence>
<evidence type="ECO:0000256" key="2">
    <source>
        <dbReference type="ARBA" id="ARBA00022630"/>
    </source>
</evidence>
<comment type="caution">
    <text evidence="8">The sequence shown here is derived from an EMBL/GenBank/DDBJ whole genome shotgun (WGS) entry which is preliminary data.</text>
</comment>
<protein>
    <recommendedName>
        <fullName evidence="10">Acyl-CoA dehydrogenase</fullName>
    </recommendedName>
</protein>
<dbReference type="Pfam" id="PF02770">
    <property type="entry name" value="Acyl-CoA_dh_M"/>
    <property type="match status" value="1"/>
</dbReference>
<dbReference type="GO" id="GO:0003995">
    <property type="term" value="F:acyl-CoA dehydrogenase activity"/>
    <property type="evidence" value="ECO:0007669"/>
    <property type="project" value="TreeGrafter"/>
</dbReference>
<dbReference type="InterPro" id="IPR009075">
    <property type="entry name" value="AcylCo_DH/oxidase_C"/>
</dbReference>
<evidence type="ECO:0000256" key="3">
    <source>
        <dbReference type="ARBA" id="ARBA00022827"/>
    </source>
</evidence>
<dbReference type="InterPro" id="IPR036250">
    <property type="entry name" value="AcylCo_DH-like_C"/>
</dbReference>
<evidence type="ECO:0000256" key="4">
    <source>
        <dbReference type="RuleBase" id="RU362125"/>
    </source>
</evidence>
<comment type="cofactor">
    <cofactor evidence="4">
        <name>FAD</name>
        <dbReference type="ChEBI" id="CHEBI:57692"/>
    </cofactor>
</comment>
<dbReference type="AlphaFoldDB" id="A0AAD1UD47"/>
<accession>A0AAD1UD47</accession>
<evidence type="ECO:0000313" key="8">
    <source>
        <dbReference type="EMBL" id="CAI2363229.1"/>
    </source>
</evidence>
<feature type="domain" description="Adaptive response protein AidB N-terminal" evidence="7">
    <location>
        <begin position="22"/>
        <end position="157"/>
    </location>
</feature>
<dbReference type="InterPro" id="IPR052904">
    <property type="entry name" value="Acyl-CoA_dehydrogenase-like"/>
</dbReference>